<dbReference type="OrthoDB" id="421038at2759"/>
<keyword evidence="10 12" id="KW-0449">Lipoprotein</keyword>
<evidence type="ECO:0000256" key="1">
    <source>
        <dbReference type="ARBA" id="ARBA00004196"/>
    </source>
</evidence>
<dbReference type="eggNOG" id="ENOG502QRZZ">
    <property type="taxonomic scope" value="Eukaryota"/>
</dbReference>
<evidence type="ECO:0000256" key="12">
    <source>
        <dbReference type="RuleBase" id="RU361209"/>
    </source>
</evidence>
<proteinExistence type="inferred from homology"/>
<feature type="signal peptide" evidence="12">
    <location>
        <begin position="1"/>
        <end position="18"/>
    </location>
</feature>
<comment type="caution">
    <text evidence="13">The sequence shown here is derived from an EMBL/GenBank/DDBJ whole genome shotgun (WGS) entry which is preliminary data.</text>
</comment>
<evidence type="ECO:0000256" key="5">
    <source>
        <dbReference type="ARBA" id="ARBA00022679"/>
    </source>
</evidence>
<evidence type="ECO:0000256" key="10">
    <source>
        <dbReference type="ARBA" id="ARBA00023288"/>
    </source>
</evidence>
<dbReference type="InterPro" id="IPR017853">
    <property type="entry name" value="GH"/>
</dbReference>
<dbReference type="Pfam" id="PF03198">
    <property type="entry name" value="Glyco_hydro_72"/>
    <property type="match status" value="1"/>
</dbReference>
<dbReference type="EMBL" id="BDGX01000001">
    <property type="protein sequence ID" value="GAV46680.1"/>
    <property type="molecule type" value="Genomic_DNA"/>
</dbReference>
<keyword evidence="6 12" id="KW-0732">Signal</keyword>
<dbReference type="Proteomes" id="UP000187013">
    <property type="component" value="Unassembled WGS sequence"/>
</dbReference>
<sequence length="526" mass="58887">MLSLIQILVLVLAVPVRAVLPLQIQNHRFIKATSAENNARDNEIYFVKGIDYQPGGSSGFNSYGVHDTLSEPSQCARDIYAFQQLGINTIRIYQLNPDLNHDECMTMLNNAGIYVILDVNSGNVGEHLNRADPEGTYNADYLSRVFKFIESFKNYPNVLGFFSGNEVINDDKDYAEIDPPFLRALQRDMKQYISRHCDRTIPVGYSAADNTALRLATFKYLQCNSWDGTSVSEELDESRSDFYGLNSYQWCSGSSNWQNSGYRELAQTFNDPKIPVIFSEYGCNQNSPRTFDEVSQGLYDGLKDTFSGGLIYEFSEEANSYGVVCIDDEDKSLTYKKDFENLAYQFSQLDLPRTKQFQLSNSSVSKCDAAAIKAVYKKFGTKDFEIPDQPADITFMIEHGVGDVTPGSIIGNYSNPKKLDYEVKDVKGKRVDATLTWEKSNKINEFYHKAGTSNRTFKAPIITSSVFQRRNSSTRPSTTSLSSKELRTTTLKATTSEIKKSKAQAAELQVTGGTIIGLVAVLLSIV</sequence>
<gene>
    <name evidence="13" type="ORF">ZYGR_0A02740</name>
</gene>
<dbReference type="GO" id="GO:0005886">
    <property type="term" value="C:plasma membrane"/>
    <property type="evidence" value="ECO:0007669"/>
    <property type="project" value="UniProtKB-SubCell"/>
</dbReference>
<evidence type="ECO:0000256" key="8">
    <source>
        <dbReference type="ARBA" id="ARBA00023157"/>
    </source>
</evidence>
<evidence type="ECO:0000313" key="13">
    <source>
        <dbReference type="EMBL" id="GAV46680.1"/>
    </source>
</evidence>
<dbReference type="GO" id="GO:0071970">
    <property type="term" value="P:fungal-type cell wall (1-&gt;3)-beta-D-glucan biosynthetic process"/>
    <property type="evidence" value="ECO:0007669"/>
    <property type="project" value="TreeGrafter"/>
</dbReference>
<evidence type="ECO:0000256" key="4">
    <source>
        <dbReference type="ARBA" id="ARBA00022622"/>
    </source>
</evidence>
<dbReference type="InterPro" id="IPR004886">
    <property type="entry name" value="Glucanosyltransferase"/>
</dbReference>
<dbReference type="PANTHER" id="PTHR31468:SF4">
    <property type="entry name" value="1,3-BETA-GLUCANOSYLTRANSFERASE GAS3-RELATED"/>
    <property type="match status" value="1"/>
</dbReference>
<comment type="similarity">
    <text evidence="3 12">Belongs to the glycosyl hydrolase 72 family.</text>
</comment>
<keyword evidence="7 12" id="KW-0472">Membrane</keyword>
<dbReference type="GO" id="GO:0016740">
    <property type="term" value="F:transferase activity"/>
    <property type="evidence" value="ECO:0007669"/>
    <property type="project" value="UniProtKB-KW"/>
</dbReference>
<dbReference type="SUPFAM" id="SSF51445">
    <property type="entry name" value="(Trans)glycosidases"/>
    <property type="match status" value="1"/>
</dbReference>
<evidence type="ECO:0000256" key="9">
    <source>
        <dbReference type="ARBA" id="ARBA00023180"/>
    </source>
</evidence>
<accession>A0A1Q2ZT69</accession>
<organism evidence="13 14">
    <name type="scientific">Zygosaccharomyces rouxii</name>
    <dbReference type="NCBI Taxonomy" id="4956"/>
    <lineage>
        <taxon>Eukaryota</taxon>
        <taxon>Fungi</taxon>
        <taxon>Dikarya</taxon>
        <taxon>Ascomycota</taxon>
        <taxon>Saccharomycotina</taxon>
        <taxon>Saccharomycetes</taxon>
        <taxon>Saccharomycetales</taxon>
        <taxon>Saccharomycetaceae</taxon>
        <taxon>Zygosaccharomyces</taxon>
    </lineage>
</organism>
<keyword evidence="11" id="KW-0961">Cell wall biogenesis/degradation</keyword>
<comment type="function">
    <text evidence="12">Splits internally a 1,3-beta-glucan molecule and transfers the newly generated reducing end (the donor) to the non-reducing end of another 1,3-beta-glucan molecule (the acceptor) forming a 1,3-beta linkage, resulting in the elongation of 1,3-beta-glucan chains in the cell wall.</text>
</comment>
<dbReference type="GO" id="GO:0098552">
    <property type="term" value="C:side of membrane"/>
    <property type="evidence" value="ECO:0007669"/>
    <property type="project" value="UniProtKB-KW"/>
</dbReference>
<feature type="chain" id="PRO_5011828479" description="1,3-beta-glucanosyltransferase" evidence="12">
    <location>
        <begin position="19"/>
        <end position="526"/>
    </location>
</feature>
<keyword evidence="8" id="KW-1015">Disulfide bond</keyword>
<dbReference type="EC" id="2.4.1.-" evidence="12"/>
<evidence type="ECO:0000256" key="6">
    <source>
        <dbReference type="ARBA" id="ARBA00022729"/>
    </source>
</evidence>
<keyword evidence="4 12" id="KW-0336">GPI-anchor</keyword>
<evidence type="ECO:0000256" key="11">
    <source>
        <dbReference type="ARBA" id="ARBA00023316"/>
    </source>
</evidence>
<dbReference type="GO" id="GO:0009277">
    <property type="term" value="C:fungal-type cell wall"/>
    <property type="evidence" value="ECO:0007669"/>
    <property type="project" value="UniProtKB-ARBA"/>
</dbReference>
<dbReference type="FunFam" id="3.20.20.80:FF:000032">
    <property type="entry name" value="1,3-beta-glucanosyltransferase"/>
    <property type="match status" value="1"/>
</dbReference>
<dbReference type="PANTHER" id="PTHR31468">
    <property type="entry name" value="1,3-BETA-GLUCANOSYLTRANSFERASE GAS1"/>
    <property type="match status" value="1"/>
</dbReference>
<reference evidence="13 14" key="1">
    <citation type="submission" date="2016-08" db="EMBL/GenBank/DDBJ databases">
        <title>Draft genome sequence of allopolyploid Zygosaccharomyces rouxii.</title>
        <authorList>
            <person name="Watanabe J."/>
            <person name="Uehara K."/>
            <person name="Mogi Y."/>
            <person name="Tsukioka Y."/>
        </authorList>
    </citation>
    <scope>NUCLEOTIDE SEQUENCE [LARGE SCALE GENOMIC DNA]</scope>
    <source>
        <strain evidence="13 14">NBRC 110957</strain>
    </source>
</reference>
<dbReference type="GO" id="GO:0031505">
    <property type="term" value="P:fungal-type cell wall organization"/>
    <property type="evidence" value="ECO:0007669"/>
    <property type="project" value="TreeGrafter"/>
</dbReference>
<comment type="subcellular location">
    <subcellularLocation>
        <location evidence="1">Cell envelope</location>
    </subcellularLocation>
    <subcellularLocation>
        <location evidence="12">Cell membrane</location>
        <topology evidence="12">Lipid-anchor</topology>
        <topology evidence="12">GPI-anchor</topology>
    </subcellularLocation>
    <subcellularLocation>
        <location evidence="2">Membrane</location>
        <topology evidence="2">Lipid-anchor</topology>
        <topology evidence="2">GPI-anchor</topology>
    </subcellularLocation>
</comment>
<evidence type="ECO:0000256" key="3">
    <source>
        <dbReference type="ARBA" id="ARBA00007528"/>
    </source>
</evidence>
<dbReference type="AlphaFoldDB" id="A0A1Q2ZT69"/>
<evidence type="ECO:0000256" key="2">
    <source>
        <dbReference type="ARBA" id="ARBA00004589"/>
    </source>
</evidence>
<name>A0A1Q2ZT69_ZYGRO</name>
<keyword evidence="9" id="KW-0325">Glycoprotein</keyword>
<evidence type="ECO:0000313" key="14">
    <source>
        <dbReference type="Proteomes" id="UP000187013"/>
    </source>
</evidence>
<evidence type="ECO:0000256" key="7">
    <source>
        <dbReference type="ARBA" id="ARBA00023136"/>
    </source>
</evidence>
<dbReference type="Gene3D" id="3.20.20.80">
    <property type="entry name" value="Glycosidases"/>
    <property type="match status" value="1"/>
</dbReference>
<protein>
    <recommendedName>
        <fullName evidence="12">1,3-beta-glucanosyltransferase</fullName>
        <ecNumber evidence="12">2.4.1.-</ecNumber>
    </recommendedName>
</protein>
<keyword evidence="5 12" id="KW-0808">Transferase</keyword>